<name>A0ABS9DFH9_9ALTE</name>
<organism evidence="2 3">
    <name type="scientific">Paraglaciecola algarum</name>
    <dbReference type="NCBI Taxonomy" id="3050085"/>
    <lineage>
        <taxon>Bacteria</taxon>
        <taxon>Pseudomonadati</taxon>
        <taxon>Pseudomonadota</taxon>
        <taxon>Gammaproteobacteria</taxon>
        <taxon>Alteromonadales</taxon>
        <taxon>Alteromonadaceae</taxon>
        <taxon>Paraglaciecola</taxon>
    </lineage>
</organism>
<dbReference type="Proteomes" id="UP001521137">
    <property type="component" value="Unassembled WGS sequence"/>
</dbReference>
<accession>A0ABS9DFH9</accession>
<keyword evidence="3" id="KW-1185">Reference proteome</keyword>
<keyword evidence="1" id="KW-0812">Transmembrane</keyword>
<evidence type="ECO:0000256" key="1">
    <source>
        <dbReference type="SAM" id="Phobius"/>
    </source>
</evidence>
<evidence type="ECO:0000313" key="3">
    <source>
        <dbReference type="Proteomes" id="UP001521137"/>
    </source>
</evidence>
<dbReference type="RefSeq" id="WP_235314468.1">
    <property type="nucleotide sequence ID" value="NZ_JAKGAS010000018.1"/>
</dbReference>
<protein>
    <recommendedName>
        <fullName evidence="4">TRAP transporter small permease</fullName>
    </recommendedName>
</protein>
<feature type="transmembrane region" description="Helical" evidence="1">
    <location>
        <begin position="154"/>
        <end position="175"/>
    </location>
</feature>
<evidence type="ECO:0000313" key="2">
    <source>
        <dbReference type="EMBL" id="MCF2950366.1"/>
    </source>
</evidence>
<dbReference type="EMBL" id="JAKGAS010000018">
    <property type="protein sequence ID" value="MCF2950366.1"/>
    <property type="molecule type" value="Genomic_DNA"/>
</dbReference>
<keyword evidence="1" id="KW-0472">Membrane</keyword>
<reference evidence="2 3" key="1">
    <citation type="submission" date="2022-01" db="EMBL/GenBank/DDBJ databases">
        <title>Paraglaciecola sp. G1-23.</title>
        <authorList>
            <person name="Jin M.S."/>
            <person name="Han D.M."/>
            <person name="Kim H.M."/>
            <person name="Jeon C.O."/>
        </authorList>
    </citation>
    <scope>NUCLEOTIDE SEQUENCE [LARGE SCALE GENOMIC DNA]</scope>
    <source>
        <strain evidence="2 3">G1-23</strain>
    </source>
</reference>
<keyword evidence="1" id="KW-1133">Transmembrane helix</keyword>
<feature type="transmembrane region" description="Helical" evidence="1">
    <location>
        <begin position="58"/>
        <end position="77"/>
    </location>
</feature>
<evidence type="ECO:0008006" key="4">
    <source>
        <dbReference type="Google" id="ProtNLM"/>
    </source>
</evidence>
<sequence>MEVELIREAFKSARAGWYKLLGTLALINLVLLIDLITGKQFLSDAESIKALGLEVPRIAFSLIYSVLFGVFVLWSVASTKVFSEIITSCHESIENIPEYRLWLLSPISQSKVIRIMFWLFVADGLVILALVSFIHINELIAPSTEKMSTNTYVAIGWFCILVFLITFITLLFHVLPKWRTIYVAITENTNKLNKGDAENPGPPS</sequence>
<feature type="transmembrane region" description="Helical" evidence="1">
    <location>
        <begin position="115"/>
        <end position="134"/>
    </location>
</feature>
<proteinExistence type="predicted"/>
<comment type="caution">
    <text evidence="2">The sequence shown here is derived from an EMBL/GenBank/DDBJ whole genome shotgun (WGS) entry which is preliminary data.</text>
</comment>
<feature type="transmembrane region" description="Helical" evidence="1">
    <location>
        <begin position="20"/>
        <end position="38"/>
    </location>
</feature>
<gene>
    <name evidence="2" type="ORF">L0668_19815</name>
</gene>